<sequence>MGKGDNDPFLCGPLKKNKGDAAKSKGPPYNSRNPATVKLVTKALQWRKIGKQGERRKGRGAVNLRIASPAGNSECYSFMSYTVLIALNIFMLQRERNDNVKRRFDKGLCAKNLKSAI</sequence>
<evidence type="ECO:0000256" key="1">
    <source>
        <dbReference type="SAM" id="MobiDB-lite"/>
    </source>
</evidence>
<dbReference type="EMBL" id="BGZK01000689">
    <property type="protein sequence ID" value="GBP56333.1"/>
    <property type="molecule type" value="Genomic_DNA"/>
</dbReference>
<evidence type="ECO:0000313" key="3">
    <source>
        <dbReference type="Proteomes" id="UP000299102"/>
    </source>
</evidence>
<keyword evidence="3" id="KW-1185">Reference proteome</keyword>
<evidence type="ECO:0000313" key="2">
    <source>
        <dbReference type="EMBL" id="GBP56333.1"/>
    </source>
</evidence>
<protein>
    <submittedName>
        <fullName evidence="2">Uncharacterized protein</fullName>
    </submittedName>
</protein>
<dbReference type="Proteomes" id="UP000299102">
    <property type="component" value="Unassembled WGS sequence"/>
</dbReference>
<gene>
    <name evidence="2" type="ORF">EVAR_28913_1</name>
</gene>
<comment type="caution">
    <text evidence="2">The sequence shown here is derived from an EMBL/GenBank/DDBJ whole genome shotgun (WGS) entry which is preliminary data.</text>
</comment>
<name>A0A4C1WZJ1_EUMVA</name>
<feature type="region of interest" description="Disordered" evidence="1">
    <location>
        <begin position="1"/>
        <end position="34"/>
    </location>
</feature>
<dbReference type="AlphaFoldDB" id="A0A4C1WZJ1"/>
<organism evidence="2 3">
    <name type="scientific">Eumeta variegata</name>
    <name type="common">Bagworm moth</name>
    <name type="synonym">Eumeta japonica</name>
    <dbReference type="NCBI Taxonomy" id="151549"/>
    <lineage>
        <taxon>Eukaryota</taxon>
        <taxon>Metazoa</taxon>
        <taxon>Ecdysozoa</taxon>
        <taxon>Arthropoda</taxon>
        <taxon>Hexapoda</taxon>
        <taxon>Insecta</taxon>
        <taxon>Pterygota</taxon>
        <taxon>Neoptera</taxon>
        <taxon>Endopterygota</taxon>
        <taxon>Lepidoptera</taxon>
        <taxon>Glossata</taxon>
        <taxon>Ditrysia</taxon>
        <taxon>Tineoidea</taxon>
        <taxon>Psychidae</taxon>
        <taxon>Oiketicinae</taxon>
        <taxon>Eumeta</taxon>
    </lineage>
</organism>
<accession>A0A4C1WZJ1</accession>
<reference evidence="2 3" key="1">
    <citation type="journal article" date="2019" name="Commun. Biol.">
        <title>The bagworm genome reveals a unique fibroin gene that provides high tensile strength.</title>
        <authorList>
            <person name="Kono N."/>
            <person name="Nakamura H."/>
            <person name="Ohtoshi R."/>
            <person name="Tomita M."/>
            <person name="Numata K."/>
            <person name="Arakawa K."/>
        </authorList>
    </citation>
    <scope>NUCLEOTIDE SEQUENCE [LARGE SCALE GENOMIC DNA]</scope>
</reference>
<proteinExistence type="predicted"/>